<name>R7ZG48_LYSSH</name>
<dbReference type="AlphaFoldDB" id="R7ZG48"/>
<organism evidence="1 2">
    <name type="scientific">Lysinibacillus sphaericus OT4b.31</name>
    <dbReference type="NCBI Taxonomy" id="1285586"/>
    <lineage>
        <taxon>Bacteria</taxon>
        <taxon>Bacillati</taxon>
        <taxon>Bacillota</taxon>
        <taxon>Bacilli</taxon>
        <taxon>Bacillales</taxon>
        <taxon>Bacillaceae</taxon>
        <taxon>Lysinibacillus</taxon>
    </lineage>
</organism>
<dbReference type="PATRIC" id="fig|1285586.5.peg.1690"/>
<dbReference type="Proteomes" id="UP000013911">
    <property type="component" value="Unassembled WGS sequence"/>
</dbReference>
<protein>
    <submittedName>
        <fullName evidence="1">Haloacid dehalogenase</fullName>
    </submittedName>
</protein>
<reference evidence="1 2" key="1">
    <citation type="submission" date="2013-04" db="EMBL/GenBank/DDBJ databases">
        <title>Draft genome of the heavy metal tolerant bacterium Lysinibacillus sphaericus strain OT4b.31.</title>
        <authorList>
            <person name="Pena-Montenegro T.D."/>
            <person name="Dussan J."/>
        </authorList>
    </citation>
    <scope>NUCLEOTIDE SEQUENCE [LARGE SCALE GENOMIC DNA]</scope>
    <source>
        <strain evidence="1 2">OT4b.31</strain>
    </source>
</reference>
<sequence length="53" mass="6162">MKKYSVVLFDLDDTLSDPKIGITKSVQCALQNLDIFEMDLHKLELKKYLLSFI</sequence>
<accession>R7ZG48</accession>
<dbReference type="eggNOG" id="COG0546">
    <property type="taxonomic scope" value="Bacteria"/>
</dbReference>
<dbReference type="EMBL" id="AQPX01000014">
    <property type="protein sequence ID" value="EON73026.1"/>
    <property type="molecule type" value="Genomic_DNA"/>
</dbReference>
<dbReference type="InterPro" id="IPR023214">
    <property type="entry name" value="HAD_sf"/>
</dbReference>
<dbReference type="HOGENOM" id="CLU_3063145_0_0_9"/>
<dbReference type="InterPro" id="IPR036412">
    <property type="entry name" value="HAD-like_sf"/>
</dbReference>
<evidence type="ECO:0000313" key="1">
    <source>
        <dbReference type="EMBL" id="EON73026.1"/>
    </source>
</evidence>
<dbReference type="Gene3D" id="3.40.50.1000">
    <property type="entry name" value="HAD superfamily/HAD-like"/>
    <property type="match status" value="1"/>
</dbReference>
<proteinExistence type="predicted"/>
<dbReference type="InterPro" id="IPR023198">
    <property type="entry name" value="PGP-like_dom2"/>
</dbReference>
<evidence type="ECO:0000313" key="2">
    <source>
        <dbReference type="Proteomes" id="UP000013911"/>
    </source>
</evidence>
<gene>
    <name evidence="1" type="ORF">H131_08333</name>
</gene>
<dbReference type="Gene3D" id="1.10.150.240">
    <property type="entry name" value="Putative phosphatase, domain 2"/>
    <property type="match status" value="1"/>
</dbReference>
<dbReference type="SUPFAM" id="SSF56784">
    <property type="entry name" value="HAD-like"/>
    <property type="match status" value="1"/>
</dbReference>
<comment type="caution">
    <text evidence="1">The sequence shown here is derived from an EMBL/GenBank/DDBJ whole genome shotgun (WGS) entry which is preliminary data.</text>
</comment>